<dbReference type="VEuPathDB" id="TriTrypDB:LPMP_261150"/>
<feature type="coiled-coil region" evidence="2">
    <location>
        <begin position="351"/>
        <end position="385"/>
    </location>
</feature>
<dbReference type="Gene3D" id="3.30.40.10">
    <property type="entry name" value="Zinc/RING finger domain, C3HC4 (zinc finger)"/>
    <property type="match status" value="1"/>
</dbReference>
<keyword evidence="2" id="KW-0175">Coiled coil</keyword>
<dbReference type="SUPFAM" id="SSF57850">
    <property type="entry name" value="RING/U-box"/>
    <property type="match status" value="1"/>
</dbReference>
<evidence type="ECO:0000259" key="4">
    <source>
        <dbReference type="PROSITE" id="PS50089"/>
    </source>
</evidence>
<evidence type="ECO:0000256" key="2">
    <source>
        <dbReference type="SAM" id="Coils"/>
    </source>
</evidence>
<dbReference type="RefSeq" id="XP_010699935.1">
    <property type="nucleotide sequence ID" value="XM_010701633.1"/>
</dbReference>
<feature type="domain" description="RING-type" evidence="4">
    <location>
        <begin position="144"/>
        <end position="174"/>
    </location>
</feature>
<evidence type="ECO:0000313" key="6">
    <source>
        <dbReference type="Proteomes" id="UP000063063"/>
    </source>
</evidence>
<feature type="region of interest" description="Disordered" evidence="3">
    <location>
        <begin position="27"/>
        <end position="68"/>
    </location>
</feature>
<dbReference type="eggNOG" id="ENOG502SB2N">
    <property type="taxonomic scope" value="Eukaryota"/>
</dbReference>
<dbReference type="OrthoDB" id="8062037at2759"/>
<keyword evidence="6" id="KW-1185">Reference proteome</keyword>
<feature type="compositionally biased region" description="Low complexity" evidence="3">
    <location>
        <begin position="50"/>
        <end position="63"/>
    </location>
</feature>
<keyword evidence="1" id="KW-0863">Zinc-finger</keyword>
<gene>
    <name evidence="5" type="ORF">LPMP_261150</name>
</gene>
<dbReference type="VEuPathDB" id="TriTrypDB:LPAL13_260016400"/>
<dbReference type="InterPro" id="IPR013083">
    <property type="entry name" value="Znf_RING/FYVE/PHD"/>
</dbReference>
<keyword evidence="1" id="KW-0862">Zinc</keyword>
<dbReference type="PROSITE" id="PS50089">
    <property type="entry name" value="ZF_RING_2"/>
    <property type="match status" value="1"/>
</dbReference>
<name>A0A088RTC4_LEIPA</name>
<evidence type="ECO:0000313" key="5">
    <source>
        <dbReference type="EMBL" id="AIN99228.1"/>
    </source>
</evidence>
<dbReference type="Proteomes" id="UP000063063">
    <property type="component" value="Chromosome 26"/>
</dbReference>
<accession>A0A088RTC4</accession>
<organism evidence="5 6">
    <name type="scientific">Leishmania panamensis</name>
    <dbReference type="NCBI Taxonomy" id="5679"/>
    <lineage>
        <taxon>Eukaryota</taxon>
        <taxon>Discoba</taxon>
        <taxon>Euglenozoa</taxon>
        <taxon>Kinetoplastea</taxon>
        <taxon>Metakinetoplastina</taxon>
        <taxon>Trypanosomatida</taxon>
        <taxon>Trypanosomatidae</taxon>
        <taxon>Leishmaniinae</taxon>
        <taxon>Leishmania</taxon>
        <taxon>Leishmania guyanensis species complex</taxon>
    </lineage>
</organism>
<evidence type="ECO:0000256" key="3">
    <source>
        <dbReference type="SAM" id="MobiDB-lite"/>
    </source>
</evidence>
<dbReference type="InterPro" id="IPR001841">
    <property type="entry name" value="Znf_RING"/>
</dbReference>
<proteinExistence type="predicted"/>
<sequence length="469" mass="50577">MLLHEALLCTECPICLQPLDCRIRPPPSRPASPPILVTPARVTTDNSEATSTTSPSGSSPHSPLQLDGLTTLGEANEFRITFAPGVYGIDAADPWHPSLATPSPASPHELSSSLDQRSFALSGASLSGSGHAADSSSVEGTTGVVVLPCGHLLHYLCAMQLCEYATHPSCPVCRLKLASDADLILFRPQLRASSIVAAQAPVGISFSCTSAITTRKRRRSEEAERVEHCTQCADSHRTDDNANSGQVFSPESASQRVCAPSPAVVHTLASKSGGERSATTRILKDVLALTDTCATPKTLISPGTSRQEIGSDVDASQEEDDITIVGARQLPPSQAYAELLLRTTATWTERAETLKTRVEHLERSQQQLQSDCSELERTLTVARRRRELLLTSSSPKDEQDTFRSAQRLRELRRLSLETRTAMLTSTAQLAEAIRDHAEVRRQTEKYMRKLSRLDCEKGDGGTGASSSGV</sequence>
<reference evidence="5 6" key="1">
    <citation type="journal article" date="2015" name="Sci. Rep.">
        <title>The genome of Leishmania panamensis: insights into genomics of the L. (Viannia) subgenus.</title>
        <authorList>
            <person name="Llanes A."/>
            <person name="Restrepo C.M."/>
            <person name="Vecchio G.D."/>
            <person name="Anguizola F.J."/>
            <person name="Lleonart R."/>
        </authorList>
    </citation>
    <scope>NUCLEOTIDE SEQUENCE [LARGE SCALE GENOMIC DNA]</scope>
    <source>
        <strain evidence="5 6">MHOM/PA/94/PSC-1</strain>
    </source>
</reference>
<keyword evidence="1" id="KW-0479">Metal-binding</keyword>
<protein>
    <recommendedName>
        <fullName evidence="4">RING-type domain-containing protein</fullName>
    </recommendedName>
</protein>
<dbReference type="AlphaFoldDB" id="A0A088RTC4"/>
<dbReference type="GeneID" id="22576018"/>
<dbReference type="GO" id="GO:0008270">
    <property type="term" value="F:zinc ion binding"/>
    <property type="evidence" value="ECO:0007669"/>
    <property type="project" value="UniProtKB-KW"/>
</dbReference>
<evidence type="ECO:0000256" key="1">
    <source>
        <dbReference type="PROSITE-ProRule" id="PRU00175"/>
    </source>
</evidence>
<dbReference type="CDD" id="cd16448">
    <property type="entry name" value="RING-H2"/>
    <property type="match status" value="1"/>
</dbReference>
<dbReference type="EMBL" id="CP009395">
    <property type="protein sequence ID" value="AIN99228.1"/>
    <property type="molecule type" value="Genomic_DNA"/>
</dbReference>
<dbReference type="KEGG" id="lpan:LPMP_261150"/>